<comment type="caution">
    <text evidence="2">The sequence shown here is derived from an EMBL/GenBank/DDBJ whole genome shotgun (WGS) entry which is preliminary data.</text>
</comment>
<evidence type="ECO:0000313" key="2">
    <source>
        <dbReference type="EMBL" id="TSE10010.1"/>
    </source>
</evidence>
<dbReference type="EMBL" id="VLNR01000010">
    <property type="protein sequence ID" value="TSE10010.1"/>
    <property type="molecule type" value="Genomic_DNA"/>
</dbReference>
<evidence type="ECO:0000313" key="3">
    <source>
        <dbReference type="Proteomes" id="UP000318833"/>
    </source>
</evidence>
<protein>
    <submittedName>
        <fullName evidence="2">Uncharacterized protein</fullName>
    </submittedName>
</protein>
<sequence length="270" mass="31400">MSIVKEFPSEKILKFLPLIIIIPSFIGGFPQIILLGLLSPFYIRFFSVSQAFSDGLLSLIFIIALALVLIIAMTIINKIEDIGIRLKESTKKKFFKKTINYFMEVIAINVISIPMTGIFILFIPVEESRLLLFIGITLIFFFSSLALAFFVKWKNPFRRERKEKEKKKLNSNQQKYNFYALVAYLSLVLLLCFTLVNLLNGKMENTRNAKNAICFIKKKYTLTECPVIRYFNDKYIFAEIINKDGKREKVYEEFKIVFDNQICDCPKTKP</sequence>
<accession>A0A554VNS6</accession>
<dbReference type="AlphaFoldDB" id="A0A554VNS6"/>
<evidence type="ECO:0000256" key="1">
    <source>
        <dbReference type="SAM" id="Phobius"/>
    </source>
</evidence>
<keyword evidence="3" id="KW-1185">Reference proteome</keyword>
<feature type="transmembrane region" description="Helical" evidence="1">
    <location>
        <begin position="176"/>
        <end position="199"/>
    </location>
</feature>
<organism evidence="2 3">
    <name type="scientific">Aquimarina algiphila</name>
    <dbReference type="NCBI Taxonomy" id="2047982"/>
    <lineage>
        <taxon>Bacteria</taxon>
        <taxon>Pseudomonadati</taxon>
        <taxon>Bacteroidota</taxon>
        <taxon>Flavobacteriia</taxon>
        <taxon>Flavobacteriales</taxon>
        <taxon>Flavobacteriaceae</taxon>
        <taxon>Aquimarina</taxon>
    </lineage>
</organism>
<proteinExistence type="predicted"/>
<name>A0A554VNS6_9FLAO</name>
<feature type="transmembrane region" description="Helical" evidence="1">
    <location>
        <begin position="130"/>
        <end position="151"/>
    </location>
</feature>
<feature type="transmembrane region" description="Helical" evidence="1">
    <location>
        <begin position="12"/>
        <end position="43"/>
    </location>
</feature>
<keyword evidence="1" id="KW-1133">Transmembrane helix</keyword>
<feature type="transmembrane region" description="Helical" evidence="1">
    <location>
        <begin position="55"/>
        <end position="77"/>
    </location>
</feature>
<feature type="transmembrane region" description="Helical" evidence="1">
    <location>
        <begin position="98"/>
        <end position="124"/>
    </location>
</feature>
<dbReference type="OrthoDB" id="1368261at2"/>
<gene>
    <name evidence="2" type="ORF">FOF46_06830</name>
</gene>
<dbReference type="RefSeq" id="WP_143915930.1">
    <property type="nucleotide sequence ID" value="NZ_CANMIK010000011.1"/>
</dbReference>
<keyword evidence="1" id="KW-0812">Transmembrane</keyword>
<reference evidence="2 3" key="1">
    <citation type="submission" date="2019-07" db="EMBL/GenBank/DDBJ databases">
        <title>The draft genome sequence of Aquimarina algiphila M91.</title>
        <authorList>
            <person name="Meng X."/>
        </authorList>
    </citation>
    <scope>NUCLEOTIDE SEQUENCE [LARGE SCALE GENOMIC DNA]</scope>
    <source>
        <strain evidence="2 3">M91</strain>
    </source>
</reference>
<dbReference type="Proteomes" id="UP000318833">
    <property type="component" value="Unassembled WGS sequence"/>
</dbReference>
<keyword evidence="1" id="KW-0472">Membrane</keyword>